<dbReference type="Pfam" id="PF03176">
    <property type="entry name" value="MMPL"/>
    <property type="match status" value="2"/>
</dbReference>
<feature type="transmembrane region" description="Helical" evidence="7">
    <location>
        <begin position="226"/>
        <end position="247"/>
    </location>
</feature>
<dbReference type="PANTHER" id="PTHR33406:SF6">
    <property type="entry name" value="MEMBRANE PROTEIN YDGH-RELATED"/>
    <property type="match status" value="1"/>
</dbReference>
<feature type="transmembrane region" description="Helical" evidence="7">
    <location>
        <begin position="294"/>
        <end position="315"/>
    </location>
</feature>
<dbReference type="EMBL" id="BRYB01000140">
    <property type="protein sequence ID" value="GMI23848.1"/>
    <property type="molecule type" value="Genomic_DNA"/>
</dbReference>
<dbReference type="SUPFAM" id="SSF82866">
    <property type="entry name" value="Multidrug efflux transporter AcrB transmembrane domain"/>
    <property type="match status" value="2"/>
</dbReference>
<feature type="transmembrane region" description="Helical" evidence="7">
    <location>
        <begin position="753"/>
        <end position="775"/>
    </location>
</feature>
<feature type="transmembrane region" description="Helical" evidence="7">
    <location>
        <begin position="433"/>
        <end position="452"/>
    </location>
</feature>
<feature type="transmembrane region" description="Helical" evidence="7">
    <location>
        <begin position="641"/>
        <end position="661"/>
    </location>
</feature>
<evidence type="ECO:0000256" key="7">
    <source>
        <dbReference type="SAM" id="Phobius"/>
    </source>
</evidence>
<comment type="subcellular location">
    <subcellularLocation>
        <location evidence="1">Cell membrane</location>
        <topology evidence="1">Multi-pass membrane protein</topology>
    </subcellularLocation>
</comment>
<reference evidence="9 10" key="1">
    <citation type="journal article" date="2023" name="Commun. Biol.">
        <title>Genome analysis of Parmales, the sister group of diatoms, reveals the evolutionary specialization of diatoms from phago-mixotrophs to photoautotrophs.</title>
        <authorList>
            <person name="Ban H."/>
            <person name="Sato S."/>
            <person name="Yoshikawa S."/>
            <person name="Yamada K."/>
            <person name="Nakamura Y."/>
            <person name="Ichinomiya M."/>
            <person name="Sato N."/>
            <person name="Blanc-Mathieu R."/>
            <person name="Endo H."/>
            <person name="Kuwata A."/>
            <person name="Ogata H."/>
        </authorList>
    </citation>
    <scope>NUCLEOTIDE SEQUENCE [LARGE SCALE GENOMIC DNA]</scope>
</reference>
<dbReference type="Proteomes" id="UP001165060">
    <property type="component" value="Unassembled WGS sequence"/>
</dbReference>
<dbReference type="InterPro" id="IPR050545">
    <property type="entry name" value="Mycobact_MmpL"/>
</dbReference>
<dbReference type="PROSITE" id="PS50156">
    <property type="entry name" value="SSD"/>
    <property type="match status" value="1"/>
</dbReference>
<evidence type="ECO:0000256" key="1">
    <source>
        <dbReference type="ARBA" id="ARBA00004651"/>
    </source>
</evidence>
<evidence type="ECO:0000256" key="3">
    <source>
        <dbReference type="ARBA" id="ARBA00022475"/>
    </source>
</evidence>
<feature type="transmembrane region" description="Helical" evidence="7">
    <location>
        <begin position="327"/>
        <end position="349"/>
    </location>
</feature>
<dbReference type="InterPro" id="IPR004869">
    <property type="entry name" value="MMPL_dom"/>
</dbReference>
<proteinExistence type="inferred from homology"/>
<comment type="similarity">
    <text evidence="2">Belongs to the resistance-nodulation-cell division (RND) (TC 2.A.6) family. MmpL subfamily.</text>
</comment>
<dbReference type="InterPro" id="IPR000731">
    <property type="entry name" value="SSD"/>
</dbReference>
<evidence type="ECO:0000256" key="5">
    <source>
        <dbReference type="ARBA" id="ARBA00022989"/>
    </source>
</evidence>
<gene>
    <name evidence="9" type="ORF">TeGR_g201</name>
</gene>
<evidence type="ECO:0000256" key="4">
    <source>
        <dbReference type="ARBA" id="ARBA00022692"/>
    </source>
</evidence>
<evidence type="ECO:0000313" key="9">
    <source>
        <dbReference type="EMBL" id="GMI23848.1"/>
    </source>
</evidence>
<keyword evidence="3" id="KW-1003">Cell membrane</keyword>
<dbReference type="PANTHER" id="PTHR33406">
    <property type="entry name" value="MEMBRANE PROTEIN MJ1562-RELATED"/>
    <property type="match status" value="1"/>
</dbReference>
<comment type="caution">
    <text evidence="9">The sequence shown here is derived from an EMBL/GenBank/DDBJ whole genome shotgun (WGS) entry which is preliminary data.</text>
</comment>
<organism evidence="9 10">
    <name type="scientific">Tetraparma gracilis</name>
    <dbReference type="NCBI Taxonomy" id="2962635"/>
    <lineage>
        <taxon>Eukaryota</taxon>
        <taxon>Sar</taxon>
        <taxon>Stramenopiles</taxon>
        <taxon>Ochrophyta</taxon>
        <taxon>Bolidophyceae</taxon>
        <taxon>Parmales</taxon>
        <taxon>Triparmaceae</taxon>
        <taxon>Tetraparma</taxon>
    </lineage>
</organism>
<keyword evidence="4 7" id="KW-0812">Transmembrane</keyword>
<evidence type="ECO:0000256" key="2">
    <source>
        <dbReference type="ARBA" id="ARBA00010157"/>
    </source>
</evidence>
<feature type="transmembrane region" description="Helical" evidence="7">
    <location>
        <begin position="200"/>
        <end position="219"/>
    </location>
</feature>
<evidence type="ECO:0000256" key="6">
    <source>
        <dbReference type="ARBA" id="ARBA00023136"/>
    </source>
</evidence>
<feature type="transmembrane region" description="Helical" evidence="7">
    <location>
        <begin position="710"/>
        <end position="732"/>
    </location>
</feature>
<feature type="domain" description="SSD" evidence="8">
    <location>
        <begin position="223"/>
        <end position="348"/>
    </location>
</feature>
<feature type="transmembrane region" description="Helical" evidence="7">
    <location>
        <begin position="253"/>
        <end position="274"/>
    </location>
</feature>
<dbReference type="Gene3D" id="1.20.1640.10">
    <property type="entry name" value="Multidrug efflux transporter AcrB transmembrane domain"/>
    <property type="match status" value="2"/>
</dbReference>
<name>A0ABQ6MD24_9STRA</name>
<keyword evidence="5 7" id="KW-1133">Transmembrane helix</keyword>
<feature type="transmembrane region" description="Helical" evidence="7">
    <location>
        <begin position="668"/>
        <end position="690"/>
    </location>
</feature>
<protein>
    <recommendedName>
        <fullName evidence="8">SSD domain-containing protein</fullName>
    </recommendedName>
</protein>
<keyword evidence="10" id="KW-1185">Reference proteome</keyword>
<keyword evidence="6 7" id="KW-0472">Membrane</keyword>
<evidence type="ECO:0000313" key="10">
    <source>
        <dbReference type="Proteomes" id="UP001165060"/>
    </source>
</evidence>
<evidence type="ECO:0000259" key="8">
    <source>
        <dbReference type="PROSITE" id="PS50156"/>
    </source>
</evidence>
<accession>A0ABQ6MD24</accession>
<sequence length="830" mass="89180">MATLPERFLAPIRARPRLVLLAYFLVFLALLWPAAHFTAETDSSFTAPASAESAEATRKYNELYSSSGSLAAIVLLTGSNLTTTLLDDLSLYSSDLAAQAADLSSSCDSQATLTSYYSFLDASLPSLAANFASPSGDETFLYISYKCAETSSFTTDLLNYATKTSPYLPAAVSAGVTGIEYFQEDTLAGVESDLSTMDSFILPLSLVILGLVLGSLSIMVIPVCTIVVTIVFSFGIMYPVALAMQVVSFTSSVMMSLTIAMSVDYSLFLLSRLLEVYAITGDKHESLVSTITHAGHTIIASGSTLCLCFAGMLLFPMEMLRSVGVGASIAILCCLGVNLTFIPAMVYCFGDSLLNMRDCEKKLCCVKELPGVPPSGSLADLNDILASDGGSGSEPLLKGQVGEGTSAYELEDERKMYKSVWYRMGAKLLKLKIGLPILVMVVAAMLPIASYFPQLKTSIGFDLLLPKGAPSLETFEDLGDAFGPGTLSPYKLLFDWGENPINATSFDVFDATIDALSRLPATPSKASFSGIAQLADTSIGFVEYEYLMTCTANGNCPDAFSDAGNSLAAVASQSNTESGCATYFTTVLNVDPFSNDGTDWLVNARDKVAKLKADGSLKGYDVYFVDGAGAEYDAVKVVYDVFPLMITVTLSTVFVLMGIFFKSIVVPIRSVFSISLTLAWVYGLTVLVYQHGILAWTGLSCFEQTDYISWLPPVMTFSIIVGLGLDYDVFLISRVLEFREEAFTDNSAVLKGLYKTGGIITAAGIIMAVAFSGLLMSSELLLNQTAFCLVMAVLVDTFVVRTVLVPILLGMTGERSWWPRQLPEARIDLE</sequence>
<feature type="transmembrane region" description="Helical" evidence="7">
    <location>
        <begin position="781"/>
        <end position="809"/>
    </location>
</feature>